<gene>
    <name evidence="1" type="ORF">J2804_003647</name>
</gene>
<sequence length="84" mass="9652">MSGAFARAEVRLDLRRLRRSGIQFTVELAMACALAYPLCTPVVHTDTPRSEHRSAQRIESMPAWLSDCFEAMRRVSKRCIVEWI</sequence>
<organism evidence="1 2">
    <name type="scientific">Paraburkholderia terricola</name>
    <dbReference type="NCBI Taxonomy" id="169427"/>
    <lineage>
        <taxon>Bacteria</taxon>
        <taxon>Pseudomonadati</taxon>
        <taxon>Pseudomonadota</taxon>
        <taxon>Betaproteobacteria</taxon>
        <taxon>Burkholderiales</taxon>
        <taxon>Burkholderiaceae</taxon>
        <taxon>Paraburkholderia</taxon>
    </lineage>
</organism>
<keyword evidence="2" id="KW-1185">Reference proteome</keyword>
<reference evidence="1 2" key="1">
    <citation type="submission" date="2023-07" db="EMBL/GenBank/DDBJ databases">
        <title>Sorghum-associated microbial communities from plants grown in Nebraska, USA.</title>
        <authorList>
            <person name="Schachtman D."/>
        </authorList>
    </citation>
    <scope>NUCLEOTIDE SEQUENCE [LARGE SCALE GENOMIC DNA]</scope>
    <source>
        <strain evidence="1 2">DS1316</strain>
    </source>
</reference>
<protein>
    <submittedName>
        <fullName evidence="1">Uncharacterized protein</fullName>
    </submittedName>
</protein>
<comment type="caution">
    <text evidence="1">The sequence shown here is derived from an EMBL/GenBank/DDBJ whole genome shotgun (WGS) entry which is preliminary data.</text>
</comment>
<evidence type="ECO:0000313" key="1">
    <source>
        <dbReference type="EMBL" id="MDR6410225.1"/>
    </source>
</evidence>
<dbReference type="Proteomes" id="UP001264340">
    <property type="component" value="Unassembled WGS sequence"/>
</dbReference>
<name>A0ABU1LUN7_9BURK</name>
<proteinExistence type="predicted"/>
<dbReference type="EMBL" id="JAVDRP010000006">
    <property type="protein sequence ID" value="MDR6410225.1"/>
    <property type="molecule type" value="Genomic_DNA"/>
</dbReference>
<evidence type="ECO:0000313" key="2">
    <source>
        <dbReference type="Proteomes" id="UP001264340"/>
    </source>
</evidence>
<accession>A0ABU1LUN7</accession>